<comment type="caution">
    <text evidence="1">The sequence shown here is derived from an EMBL/GenBank/DDBJ whole genome shotgun (WGS) entry which is preliminary data.</text>
</comment>
<dbReference type="Proteomes" id="UP000324479">
    <property type="component" value="Unassembled WGS sequence"/>
</dbReference>
<accession>A0A5M6D6M2</accession>
<evidence type="ECO:0000313" key="1">
    <source>
        <dbReference type="EMBL" id="KAA5541892.1"/>
    </source>
</evidence>
<proteinExistence type="predicted"/>
<dbReference type="RefSeq" id="WP_161604573.1">
    <property type="nucleotide sequence ID" value="NZ_VWOX01000009.1"/>
</dbReference>
<dbReference type="EMBL" id="VWOX01000009">
    <property type="protein sequence ID" value="KAA5541892.1"/>
    <property type="molecule type" value="Genomic_DNA"/>
</dbReference>
<reference evidence="1 2" key="1">
    <citation type="submission" date="2019-08" db="EMBL/GenBank/DDBJ databases">
        <authorList>
            <person name="Dhanesh K."/>
            <person name="Kumar G."/>
            <person name="Sasikala C."/>
            <person name="Venkata Ramana C."/>
        </authorList>
    </citation>
    <scope>NUCLEOTIDE SEQUENCE [LARGE SCALE GENOMIC DNA]</scope>
    <source>
        <strain evidence="1 2">JC645</strain>
    </source>
</reference>
<dbReference type="AlphaFoldDB" id="A0A5M6D6M2"/>
<protein>
    <submittedName>
        <fullName evidence="1">Uncharacterized protein</fullName>
    </submittedName>
</protein>
<sequence length="294" mass="33886">MLLTYRSPIWALPSNFQLFLGMPHSPMVPEPFVSPVVLDEAIRILKTDEYRAWTPFESKGLTEEALHRLIQAWMFEGRMSAQVVIFDTGMPRYTFRIKVTGGWQRLEVVMQAVFDLNRVAPELIDRRHYQQSKFEVRTENYHEVRFRHSGEDAARDCQSESGEASIRQTIVEASNNSLRGKVHIDQWIDLEERQSPAPQAIAAAQAIASPEINVNIAVPPSPPARPHQPNQKLEQPGEIYHEDLMQCVQRNLNASPRVTWREMPSAVAREGFFPHSKTTLNDWYKIWKTNRQSV</sequence>
<gene>
    <name evidence="1" type="ORF">FYK55_16990</name>
</gene>
<name>A0A5M6D6M2_9BACT</name>
<organism evidence="1 2">
    <name type="scientific">Roseiconus nitratireducens</name>
    <dbReference type="NCBI Taxonomy" id="2605748"/>
    <lineage>
        <taxon>Bacteria</taxon>
        <taxon>Pseudomonadati</taxon>
        <taxon>Planctomycetota</taxon>
        <taxon>Planctomycetia</taxon>
        <taxon>Pirellulales</taxon>
        <taxon>Pirellulaceae</taxon>
        <taxon>Roseiconus</taxon>
    </lineage>
</organism>
<keyword evidence="2" id="KW-1185">Reference proteome</keyword>
<evidence type="ECO:0000313" key="2">
    <source>
        <dbReference type="Proteomes" id="UP000324479"/>
    </source>
</evidence>